<dbReference type="InterPro" id="IPR002083">
    <property type="entry name" value="MATH/TRAF_dom"/>
</dbReference>
<reference evidence="3" key="1">
    <citation type="journal article" date="2015" name="Proc. Natl. Acad. Sci. U.S.A.">
        <title>Genome sequence of the Asian Tiger mosquito, Aedes albopictus, reveals insights into its biology, genetics, and evolution.</title>
        <authorList>
            <person name="Chen X.G."/>
            <person name="Jiang X."/>
            <person name="Gu J."/>
            <person name="Xu M."/>
            <person name="Wu Y."/>
            <person name="Deng Y."/>
            <person name="Zhang C."/>
            <person name="Bonizzoni M."/>
            <person name="Dermauw W."/>
            <person name="Vontas J."/>
            <person name="Armbruster P."/>
            <person name="Huang X."/>
            <person name="Yang Y."/>
            <person name="Zhang H."/>
            <person name="He W."/>
            <person name="Peng H."/>
            <person name="Liu Y."/>
            <person name="Wu K."/>
            <person name="Chen J."/>
            <person name="Lirakis M."/>
            <person name="Topalis P."/>
            <person name="Van Leeuwen T."/>
            <person name="Hall A.B."/>
            <person name="Jiang X."/>
            <person name="Thorpe C."/>
            <person name="Mueller R.L."/>
            <person name="Sun C."/>
            <person name="Waterhouse R.M."/>
            <person name="Yan G."/>
            <person name="Tu Z.J."/>
            <person name="Fang X."/>
            <person name="James A.A."/>
        </authorList>
    </citation>
    <scope>NUCLEOTIDE SEQUENCE [LARGE SCALE GENOMIC DNA]</scope>
    <source>
        <strain evidence="3">Foshan</strain>
    </source>
</reference>
<dbReference type="EnsemblMetazoa" id="AALFPA23_000015.R22">
    <property type="protein sequence ID" value="AALFPA23_000015.P22"/>
    <property type="gene ID" value="AALFPA23_000015"/>
</dbReference>
<keyword evidence="3" id="KW-1185">Reference proteome</keyword>
<dbReference type="SMART" id="SM00225">
    <property type="entry name" value="BTB"/>
    <property type="match status" value="1"/>
</dbReference>
<dbReference type="InterPro" id="IPR000210">
    <property type="entry name" value="BTB/POZ_dom"/>
</dbReference>
<dbReference type="PROSITE" id="PS50097">
    <property type="entry name" value="BTB"/>
    <property type="match status" value="1"/>
</dbReference>
<dbReference type="RefSeq" id="XP_019532194.2">
    <property type="nucleotide sequence ID" value="XM_019676649.3"/>
</dbReference>
<dbReference type="Pfam" id="PF00651">
    <property type="entry name" value="BTB"/>
    <property type="match status" value="1"/>
</dbReference>
<accession>A0ABM1XIL6</accession>
<dbReference type="PANTHER" id="PTHR24413">
    <property type="entry name" value="SPECKLE-TYPE POZ PROTEIN"/>
    <property type="match status" value="1"/>
</dbReference>
<dbReference type="InterPro" id="IPR008974">
    <property type="entry name" value="TRAF-like"/>
</dbReference>
<dbReference type="SUPFAM" id="SSF54695">
    <property type="entry name" value="POZ domain"/>
    <property type="match status" value="1"/>
</dbReference>
<organism evidence="2 3">
    <name type="scientific">Aedes albopictus</name>
    <name type="common">Asian tiger mosquito</name>
    <name type="synonym">Stegomyia albopicta</name>
    <dbReference type="NCBI Taxonomy" id="7160"/>
    <lineage>
        <taxon>Eukaryota</taxon>
        <taxon>Metazoa</taxon>
        <taxon>Ecdysozoa</taxon>
        <taxon>Arthropoda</taxon>
        <taxon>Hexapoda</taxon>
        <taxon>Insecta</taxon>
        <taxon>Pterygota</taxon>
        <taxon>Neoptera</taxon>
        <taxon>Endopterygota</taxon>
        <taxon>Diptera</taxon>
        <taxon>Nematocera</taxon>
        <taxon>Culicoidea</taxon>
        <taxon>Culicidae</taxon>
        <taxon>Culicinae</taxon>
        <taxon>Aedini</taxon>
        <taxon>Aedes</taxon>
        <taxon>Stegomyia</taxon>
    </lineage>
</organism>
<dbReference type="Proteomes" id="UP000069940">
    <property type="component" value="Unassembled WGS sequence"/>
</dbReference>
<reference evidence="2" key="2">
    <citation type="submission" date="2025-05" db="UniProtKB">
        <authorList>
            <consortium name="EnsemblMetazoa"/>
        </authorList>
    </citation>
    <scope>IDENTIFICATION</scope>
    <source>
        <strain evidence="2">Foshan</strain>
    </source>
</reference>
<evidence type="ECO:0000259" key="1">
    <source>
        <dbReference type="PROSITE" id="PS50097"/>
    </source>
</evidence>
<dbReference type="Gene3D" id="2.60.210.10">
    <property type="entry name" value="Apoptosis, Tumor Necrosis Factor Receptor Associated Protein 2, Chain A"/>
    <property type="match status" value="1"/>
</dbReference>
<sequence length="339" mass="38499">MMSDSTPRNHSSIHTSNVITELSASFTIENAHLRLKPFPCSLKSPPIFSNDRTQKWYLEISHETHNRYLIVYNTYMMVECADVVYAEYMVSVVDDEGDKILLWSSSSKEYTSASSRAKGVIVSKAAYDLINNRKWVVDDKLTLYCEVKAITVTNEGSKVRFSLPDGALPDVYPIRLSMLTSPKFTDVVLVFGERELKAHKAMLVAHSSVFEAMFHSDMRESSENRVEIEDLDYEVADQMLQFIYTDKAPKLELMADRLLKAADKYDLKRLKIFSEQALCGQLSVDNVVNMLALASRHNADLLASRANEIVANNIGKVMLTQDWHDMIESFSVSVQRNKD</sequence>
<dbReference type="CDD" id="cd00121">
    <property type="entry name" value="MATH"/>
    <property type="match status" value="1"/>
</dbReference>
<dbReference type="SUPFAM" id="SSF49599">
    <property type="entry name" value="TRAF domain-like"/>
    <property type="match status" value="1"/>
</dbReference>
<protein>
    <recommendedName>
        <fullName evidence="1">BTB domain-containing protein</fullName>
    </recommendedName>
</protein>
<dbReference type="Gene3D" id="3.30.710.10">
    <property type="entry name" value="Potassium Channel Kv1.1, Chain A"/>
    <property type="match status" value="1"/>
</dbReference>
<feature type="domain" description="BTB" evidence="1">
    <location>
        <begin position="185"/>
        <end position="252"/>
    </location>
</feature>
<proteinExistence type="predicted"/>
<dbReference type="Gene3D" id="6.10.250.3030">
    <property type="match status" value="1"/>
</dbReference>
<dbReference type="InterPro" id="IPR011333">
    <property type="entry name" value="SKP1/BTB/POZ_sf"/>
</dbReference>
<evidence type="ECO:0000313" key="2">
    <source>
        <dbReference type="EnsemblMetazoa" id="AALFPA23_000015.P22"/>
    </source>
</evidence>
<dbReference type="GeneID" id="109403774"/>
<name>A0ABM1XIL6_AEDAL</name>
<evidence type="ECO:0000313" key="3">
    <source>
        <dbReference type="Proteomes" id="UP000069940"/>
    </source>
</evidence>